<evidence type="ECO:0000313" key="1">
    <source>
        <dbReference type="EMBL" id="CAG8720356.1"/>
    </source>
</evidence>
<comment type="caution">
    <text evidence="1">The sequence shown here is derived from an EMBL/GenBank/DDBJ whole genome shotgun (WGS) entry which is preliminary data.</text>
</comment>
<proteinExistence type="predicted"/>
<organism evidence="1 2">
    <name type="scientific">Cetraspora pellucida</name>
    <dbReference type="NCBI Taxonomy" id="1433469"/>
    <lineage>
        <taxon>Eukaryota</taxon>
        <taxon>Fungi</taxon>
        <taxon>Fungi incertae sedis</taxon>
        <taxon>Mucoromycota</taxon>
        <taxon>Glomeromycotina</taxon>
        <taxon>Glomeromycetes</taxon>
        <taxon>Diversisporales</taxon>
        <taxon>Gigasporaceae</taxon>
        <taxon>Cetraspora</taxon>
    </lineage>
</organism>
<gene>
    <name evidence="1" type="ORF">SPELUC_LOCUS12392</name>
</gene>
<dbReference type="EMBL" id="CAJVPW010029160">
    <property type="protein sequence ID" value="CAG8720356.1"/>
    <property type="molecule type" value="Genomic_DNA"/>
</dbReference>
<reference evidence="1" key="1">
    <citation type="submission" date="2021-06" db="EMBL/GenBank/DDBJ databases">
        <authorList>
            <person name="Kallberg Y."/>
            <person name="Tangrot J."/>
            <person name="Rosling A."/>
        </authorList>
    </citation>
    <scope>NUCLEOTIDE SEQUENCE</scope>
    <source>
        <strain evidence="1">28 12/20/2015</strain>
    </source>
</reference>
<keyword evidence="2" id="KW-1185">Reference proteome</keyword>
<dbReference type="Proteomes" id="UP000789366">
    <property type="component" value="Unassembled WGS sequence"/>
</dbReference>
<evidence type="ECO:0000313" key="2">
    <source>
        <dbReference type="Proteomes" id="UP000789366"/>
    </source>
</evidence>
<sequence>MTKPPLILIVILTKTVKKCFSVIKAEKISYIANANIINCETAEHLENKPKKTLEEMHALDQYHIVNCYDIAPKSLTEKFISNYGNYNYMHWFRALQKLRNAGTNNKTAVEAVIREDYRNDRLTTTCTSVRDIEDRNRYKADDVKTCLESPESIKYLQELVPKMSRVFDNTDASHSAKKSGLKSLKSKLGLLNSVISTTYRLKFKATDRHLRYYCLVGAFDSEDTPELPAYQTSEKLFYENGKDIRYKYSKLLPNELETLSDSITQDI</sequence>
<name>A0ACA9PQU6_9GLOM</name>
<accession>A0ACA9PQU6</accession>
<protein>
    <submittedName>
        <fullName evidence="1">9836_t:CDS:1</fullName>
    </submittedName>
</protein>